<feature type="chain" id="PRO_5025679074" description="C2H2-type domain-containing protein" evidence="13">
    <location>
        <begin position="19"/>
        <end position="394"/>
    </location>
</feature>
<keyword evidence="4" id="KW-0677">Repeat</keyword>
<keyword evidence="16" id="KW-1185">Reference proteome</keyword>
<comment type="similarity">
    <text evidence="2">Belongs to the krueppel C2H2-type zinc-finger protein family.</text>
</comment>
<dbReference type="InterPro" id="IPR013087">
    <property type="entry name" value="Znf_C2H2_type"/>
</dbReference>
<accession>A0A670IQV2</accession>
<feature type="signal peptide" evidence="13">
    <location>
        <begin position="1"/>
        <end position="18"/>
    </location>
</feature>
<dbReference type="SUPFAM" id="SSF57667">
    <property type="entry name" value="beta-beta-alpha zinc fingers"/>
    <property type="match status" value="4"/>
</dbReference>
<evidence type="ECO:0000256" key="6">
    <source>
        <dbReference type="ARBA" id="ARBA00022833"/>
    </source>
</evidence>
<evidence type="ECO:0000256" key="9">
    <source>
        <dbReference type="ARBA" id="ARBA00023163"/>
    </source>
</evidence>
<feature type="domain" description="C2H2-type" evidence="14">
    <location>
        <begin position="202"/>
        <end position="229"/>
    </location>
</feature>
<evidence type="ECO:0000256" key="3">
    <source>
        <dbReference type="ARBA" id="ARBA00022723"/>
    </source>
</evidence>
<evidence type="ECO:0000256" key="5">
    <source>
        <dbReference type="ARBA" id="ARBA00022771"/>
    </source>
</evidence>
<dbReference type="FunFam" id="3.30.160.60:FF:000912">
    <property type="entry name" value="Zinc finger protein 660"/>
    <property type="match status" value="1"/>
</dbReference>
<feature type="domain" description="C2H2-type" evidence="14">
    <location>
        <begin position="336"/>
        <end position="363"/>
    </location>
</feature>
<dbReference type="PROSITE" id="PS00028">
    <property type="entry name" value="ZINC_FINGER_C2H2_1"/>
    <property type="match status" value="7"/>
</dbReference>
<feature type="domain" description="C2H2-type" evidence="14">
    <location>
        <begin position="174"/>
        <end position="201"/>
    </location>
</feature>
<evidence type="ECO:0000313" key="15">
    <source>
        <dbReference type="Ensembl" id="ENSPMRP00000013884.1"/>
    </source>
</evidence>
<keyword evidence="7" id="KW-0805">Transcription regulation</keyword>
<evidence type="ECO:0000256" key="8">
    <source>
        <dbReference type="ARBA" id="ARBA00023125"/>
    </source>
</evidence>
<evidence type="ECO:0000256" key="7">
    <source>
        <dbReference type="ARBA" id="ARBA00023015"/>
    </source>
</evidence>
<keyword evidence="5 11" id="KW-0863">Zinc-finger</keyword>
<dbReference type="FunFam" id="3.30.160.60:FF:000690">
    <property type="entry name" value="Zinc finger protein 354C"/>
    <property type="match status" value="1"/>
</dbReference>
<evidence type="ECO:0000256" key="12">
    <source>
        <dbReference type="SAM" id="MobiDB-lite"/>
    </source>
</evidence>
<dbReference type="PANTHER" id="PTHR23226">
    <property type="entry name" value="ZINC FINGER AND SCAN DOMAIN-CONTAINING"/>
    <property type="match status" value="1"/>
</dbReference>
<proteinExistence type="inferred from homology"/>
<evidence type="ECO:0000256" key="2">
    <source>
        <dbReference type="ARBA" id="ARBA00006991"/>
    </source>
</evidence>
<dbReference type="FunFam" id="3.30.160.60:FF:001732">
    <property type="entry name" value="Zgc:162936"/>
    <property type="match status" value="1"/>
</dbReference>
<dbReference type="OMA" id="EPWMEES"/>
<feature type="domain" description="C2H2-type" evidence="14">
    <location>
        <begin position="258"/>
        <end position="285"/>
    </location>
</feature>
<dbReference type="GO" id="GO:0008270">
    <property type="term" value="F:zinc ion binding"/>
    <property type="evidence" value="ECO:0007669"/>
    <property type="project" value="UniProtKB-KW"/>
</dbReference>
<reference evidence="15" key="3">
    <citation type="submission" date="2025-09" db="UniProtKB">
        <authorList>
            <consortium name="Ensembl"/>
        </authorList>
    </citation>
    <scope>IDENTIFICATION</scope>
</reference>
<feature type="domain" description="C2H2-type" evidence="14">
    <location>
        <begin position="286"/>
        <end position="313"/>
    </location>
</feature>
<evidence type="ECO:0000256" key="1">
    <source>
        <dbReference type="ARBA" id="ARBA00004123"/>
    </source>
</evidence>
<keyword evidence="8" id="KW-0238">DNA-binding</keyword>
<dbReference type="InterPro" id="IPR036236">
    <property type="entry name" value="Znf_C2H2_sf"/>
</dbReference>
<evidence type="ECO:0000256" key="13">
    <source>
        <dbReference type="SAM" id="SignalP"/>
    </source>
</evidence>
<feature type="domain" description="C2H2-type" evidence="14">
    <location>
        <begin position="364"/>
        <end position="386"/>
    </location>
</feature>
<feature type="domain" description="C2H2-type" evidence="14">
    <location>
        <begin position="230"/>
        <end position="257"/>
    </location>
</feature>
<dbReference type="FunFam" id="3.30.160.60:FF:000094">
    <property type="entry name" value="Zinc finger protein 605"/>
    <property type="match status" value="1"/>
</dbReference>
<keyword evidence="13" id="KW-0732">Signal</keyword>
<dbReference type="Ensembl" id="ENSPMRT00000014838.1">
    <property type="protein sequence ID" value="ENSPMRP00000013884.1"/>
    <property type="gene ID" value="ENSPMRG00000009311.1"/>
</dbReference>
<dbReference type="FunFam" id="3.30.160.60:FF:000737">
    <property type="entry name" value="Zinc finger protein 565"/>
    <property type="match status" value="1"/>
</dbReference>
<evidence type="ECO:0000313" key="16">
    <source>
        <dbReference type="Proteomes" id="UP000472272"/>
    </source>
</evidence>
<dbReference type="GO" id="GO:0045893">
    <property type="term" value="P:positive regulation of DNA-templated transcription"/>
    <property type="evidence" value="ECO:0007669"/>
    <property type="project" value="UniProtKB-ARBA"/>
</dbReference>
<keyword evidence="6" id="KW-0862">Zinc</keyword>
<sequence length="394" mass="45790">MTPPWFLFVLRMLRGGSGSCWTQKDGDGVLNSRRNGSNCSRLERHLSIKPELICKIERKEEPWMEESLEPLKWKRPWLVLRLSNNMKQNSHREVSRVTTLQNPEPRETLESCLPRRSVRRINVERFAECCQGFKTWKGPRVHQDQGGSRNAHAVCRQNSRKHPRRKADESQSLWKCPDCGKGLSSQNAFKRHQKFHTGEKPYQCRECGKSFMESSHLTQHQRIHTGEKPYTCLDCGKRFTQISHFIHHRRSHTGEKPYGCPECGKSFNFKSALIRHHRIHTGEKPYECPLCRKRFNVSSHLARHQRKHLKEAALKVVEGFRGNPVFLGRCGAPRPYGCMNCEKGFFRSGDLVRHQRIHTGERPYLCSKCGKSFSYKSSRLRHEAGHIRGVALKC</sequence>
<name>A0A670IQV2_PODMU</name>
<evidence type="ECO:0000256" key="4">
    <source>
        <dbReference type="ARBA" id="ARBA00022737"/>
    </source>
</evidence>
<comment type="subcellular location">
    <subcellularLocation>
        <location evidence="1">Nucleus</location>
    </subcellularLocation>
</comment>
<dbReference type="PROSITE" id="PS50157">
    <property type="entry name" value="ZINC_FINGER_C2H2_2"/>
    <property type="match status" value="7"/>
</dbReference>
<dbReference type="SMART" id="SM00355">
    <property type="entry name" value="ZnF_C2H2"/>
    <property type="match status" value="7"/>
</dbReference>
<feature type="region of interest" description="Disordered" evidence="12">
    <location>
        <begin position="140"/>
        <end position="169"/>
    </location>
</feature>
<reference evidence="15 16" key="1">
    <citation type="journal article" date="2019" name="Proc. Natl. Acad. Sci. U.S.A.">
        <title>Regulatory changes in pterin and carotenoid genes underlie balanced color polymorphisms in the wall lizard.</title>
        <authorList>
            <person name="Andrade P."/>
            <person name="Pinho C."/>
            <person name="Perez I de Lanuza G."/>
            <person name="Afonso S."/>
            <person name="Brejcha J."/>
            <person name="Rubin C.J."/>
            <person name="Wallerman O."/>
            <person name="Pereira P."/>
            <person name="Sabatino S.J."/>
            <person name="Bellati A."/>
            <person name="Pellitteri-Rosa D."/>
            <person name="Bosakova Z."/>
            <person name="Bunikis I."/>
            <person name="Carretero M.A."/>
            <person name="Feiner N."/>
            <person name="Marsik P."/>
            <person name="Pauperio F."/>
            <person name="Salvi D."/>
            <person name="Soler L."/>
            <person name="While G.M."/>
            <person name="Uller T."/>
            <person name="Font E."/>
            <person name="Andersson L."/>
            <person name="Carneiro M."/>
        </authorList>
    </citation>
    <scope>NUCLEOTIDE SEQUENCE</scope>
</reference>
<dbReference type="GO" id="GO:0005694">
    <property type="term" value="C:chromosome"/>
    <property type="evidence" value="ECO:0007669"/>
    <property type="project" value="UniProtKB-ARBA"/>
</dbReference>
<dbReference type="Pfam" id="PF00096">
    <property type="entry name" value="zf-C2H2"/>
    <property type="match status" value="7"/>
</dbReference>
<dbReference type="GO" id="GO:0000981">
    <property type="term" value="F:DNA-binding transcription factor activity, RNA polymerase II-specific"/>
    <property type="evidence" value="ECO:0007669"/>
    <property type="project" value="TreeGrafter"/>
</dbReference>
<dbReference type="GeneTree" id="ENSGT01150000286944"/>
<keyword evidence="10" id="KW-0539">Nucleus</keyword>
<dbReference type="GO" id="GO:0000978">
    <property type="term" value="F:RNA polymerase II cis-regulatory region sequence-specific DNA binding"/>
    <property type="evidence" value="ECO:0007669"/>
    <property type="project" value="TreeGrafter"/>
</dbReference>
<protein>
    <recommendedName>
        <fullName evidence="14">C2H2-type domain-containing protein</fullName>
    </recommendedName>
</protein>
<organism evidence="15 16">
    <name type="scientific">Podarcis muralis</name>
    <name type="common">Wall lizard</name>
    <name type="synonym">Lacerta muralis</name>
    <dbReference type="NCBI Taxonomy" id="64176"/>
    <lineage>
        <taxon>Eukaryota</taxon>
        <taxon>Metazoa</taxon>
        <taxon>Chordata</taxon>
        <taxon>Craniata</taxon>
        <taxon>Vertebrata</taxon>
        <taxon>Euteleostomi</taxon>
        <taxon>Lepidosauria</taxon>
        <taxon>Squamata</taxon>
        <taxon>Bifurcata</taxon>
        <taxon>Unidentata</taxon>
        <taxon>Episquamata</taxon>
        <taxon>Laterata</taxon>
        <taxon>Lacertibaenia</taxon>
        <taxon>Lacertidae</taxon>
        <taxon>Podarcis</taxon>
    </lineage>
</organism>
<dbReference type="Gene3D" id="3.30.160.60">
    <property type="entry name" value="Classic Zinc Finger"/>
    <property type="match status" value="7"/>
</dbReference>
<dbReference type="FunFam" id="3.30.160.60:FF:000016">
    <property type="entry name" value="zinc finger protein 37 homolog"/>
    <property type="match status" value="1"/>
</dbReference>
<evidence type="ECO:0000256" key="11">
    <source>
        <dbReference type="PROSITE-ProRule" id="PRU00042"/>
    </source>
</evidence>
<dbReference type="GO" id="GO:0005634">
    <property type="term" value="C:nucleus"/>
    <property type="evidence" value="ECO:0007669"/>
    <property type="project" value="UniProtKB-SubCell"/>
</dbReference>
<evidence type="ECO:0000259" key="14">
    <source>
        <dbReference type="PROSITE" id="PS50157"/>
    </source>
</evidence>
<dbReference type="AlphaFoldDB" id="A0A670IQV2"/>
<keyword evidence="9" id="KW-0804">Transcription</keyword>
<keyword evidence="3" id="KW-0479">Metal-binding</keyword>
<dbReference type="PANTHER" id="PTHR23226:SF423">
    <property type="entry name" value="C2H2-TYPE DOMAIN-CONTAINING PROTEIN"/>
    <property type="match status" value="1"/>
</dbReference>
<reference evidence="15" key="2">
    <citation type="submission" date="2025-08" db="UniProtKB">
        <authorList>
            <consortium name="Ensembl"/>
        </authorList>
    </citation>
    <scope>IDENTIFICATION</scope>
</reference>
<dbReference type="Proteomes" id="UP000472272">
    <property type="component" value="Chromosome 2"/>
</dbReference>
<evidence type="ECO:0000256" key="10">
    <source>
        <dbReference type="ARBA" id="ARBA00023242"/>
    </source>
</evidence>